<dbReference type="EMBL" id="HF582854">
    <property type="protein sequence ID" value="CCQ36990.1"/>
    <property type="molecule type" value="Genomic_DNA"/>
</dbReference>
<sequence>MYTGRTEKPCCLCGRPETAHRIEIPPRAIQQLKHAGPIAWQDIEGEVTLYFCQDDWETVRDLVLETGLSPLPRCNAGRASFVLREDFEALLNANRAEPDQRPLERDLLENAADVLERYEADDPHVEERDLVEARVVTWAMEDLGPPHVPAGD</sequence>
<dbReference type="eggNOG" id="arCOG04571">
    <property type="taxonomic scope" value="Archaea"/>
</dbReference>
<dbReference type="HOGENOM" id="CLU_149759_0_0_2"/>
<evidence type="ECO:0000313" key="3">
    <source>
        <dbReference type="Proteomes" id="UP000011867"/>
    </source>
</evidence>
<dbReference type="AlphaFoldDB" id="M1XRT5"/>
<evidence type="ECO:0000259" key="1">
    <source>
        <dbReference type="Pfam" id="PF25901"/>
    </source>
</evidence>
<organism evidence="2 3">
    <name type="scientific">Natronomonas moolapensis (strain DSM 18674 / CECT 7526 / JCM 14361 / 8.8.11)</name>
    <dbReference type="NCBI Taxonomy" id="268739"/>
    <lineage>
        <taxon>Archaea</taxon>
        <taxon>Methanobacteriati</taxon>
        <taxon>Methanobacteriota</taxon>
        <taxon>Stenosarchaea group</taxon>
        <taxon>Halobacteria</taxon>
        <taxon>Halobacteriales</taxon>
        <taxon>Natronomonadaceae</taxon>
        <taxon>Natronomonas</taxon>
    </lineage>
</organism>
<dbReference type="Proteomes" id="UP000011867">
    <property type="component" value="Chromosome"/>
</dbReference>
<dbReference type="InterPro" id="IPR058266">
    <property type="entry name" value="DUF7960"/>
</dbReference>
<dbReference type="Pfam" id="PF25901">
    <property type="entry name" value="DUF7960"/>
    <property type="match status" value="1"/>
</dbReference>
<keyword evidence="3" id="KW-1185">Reference proteome</keyword>
<evidence type="ECO:0000313" key="2">
    <source>
        <dbReference type="EMBL" id="CCQ36990.1"/>
    </source>
</evidence>
<name>M1XRT5_NATM8</name>
<dbReference type="GeneID" id="14651534"/>
<protein>
    <recommendedName>
        <fullName evidence="1">DUF7960 domain-containing protein</fullName>
    </recommendedName>
</protein>
<dbReference type="OrthoDB" id="159011at2157"/>
<dbReference type="RefSeq" id="WP_015409754.1">
    <property type="nucleotide sequence ID" value="NC_020388.1"/>
</dbReference>
<accession>M1XRT5</accession>
<feature type="domain" description="DUF7960" evidence="1">
    <location>
        <begin position="1"/>
        <end position="144"/>
    </location>
</feature>
<dbReference type="KEGG" id="nmo:Nmlp_2840"/>
<gene>
    <name evidence="2" type="ordered locus">Nmlp_2840</name>
</gene>
<proteinExistence type="predicted"/>
<reference evidence="2 3" key="1">
    <citation type="journal article" date="2013" name="Genome Announc.">
        <title>Genome of the haloarchaeon Natronomonas moolapensis, a neutrophilic member of a previously haloalkaliphilic genus.</title>
        <authorList>
            <person name="Dyall-Smith M.L."/>
            <person name="Pfeiffer F."/>
            <person name="Oberwinkler T."/>
            <person name="Klee K."/>
            <person name="Rampp M."/>
            <person name="Palm P."/>
            <person name="Gross K."/>
            <person name="Schuster S.C."/>
            <person name="Oesterhelt D."/>
        </authorList>
    </citation>
    <scope>NUCLEOTIDE SEQUENCE [LARGE SCALE GENOMIC DNA]</scope>
    <source>
        <strain evidence="3">DSM 18674 / JCM 14361 / 8.8.11</strain>
    </source>
</reference>